<dbReference type="SUPFAM" id="SSF52833">
    <property type="entry name" value="Thioredoxin-like"/>
    <property type="match status" value="1"/>
</dbReference>
<sequence length="144" mass="15909">MIFRGFIVVISVLLGGLIWSTNVDPSNAIDVANPTENVSPVITTSSSPQKVKFAKFLNENNIVMYSAYWCPHCHDQKQLFGKEAVEELKVVECAKDGKDNEYELCQKKGISGFPSWEINGEIISGTSDLNELAIKTGYQGDSNF</sequence>
<comment type="caution">
    <text evidence="2">The sequence shown here is derived from an EMBL/GenBank/DDBJ whole genome shotgun (WGS) entry which is preliminary data.</text>
</comment>
<dbReference type="STRING" id="93057.EU95_1899"/>
<dbReference type="PANTHER" id="PTHR34573:SF1">
    <property type="entry name" value="VITAMIN K EPOXIDE REDUCTASE DOMAIN-CONTAINING PROTEIN"/>
    <property type="match status" value="1"/>
</dbReference>
<accession>A0A0A1ZYH6</accession>
<dbReference type="PROSITE" id="PS51354">
    <property type="entry name" value="GLUTAREDOXIN_2"/>
    <property type="match status" value="1"/>
</dbReference>
<protein>
    <submittedName>
        <fullName evidence="2">Putative membrane protein</fullName>
    </submittedName>
</protein>
<feature type="domain" description="Thioredoxin" evidence="1">
    <location>
        <begin position="52"/>
        <end position="117"/>
    </location>
</feature>
<organism evidence="2 3">
    <name type="scientific">Prochlorococcus marinus str. MIT 9201</name>
    <dbReference type="NCBI Taxonomy" id="93057"/>
    <lineage>
        <taxon>Bacteria</taxon>
        <taxon>Bacillati</taxon>
        <taxon>Cyanobacteriota</taxon>
        <taxon>Cyanophyceae</taxon>
        <taxon>Synechococcales</taxon>
        <taxon>Prochlorococcaceae</taxon>
        <taxon>Prochlorococcus</taxon>
    </lineage>
</organism>
<dbReference type="PANTHER" id="PTHR34573">
    <property type="entry name" value="VKC DOMAIN-CONTAINING PROTEIN"/>
    <property type="match status" value="1"/>
</dbReference>
<evidence type="ECO:0000313" key="3">
    <source>
        <dbReference type="Proteomes" id="UP000030355"/>
    </source>
</evidence>
<reference evidence="3" key="1">
    <citation type="journal article" date="2014" name="Sci. Data">
        <title>Genomes of diverse isolates of the marine cyanobacterium Prochlorococcus.</title>
        <authorList>
            <person name="Biller S."/>
            <person name="Berube P."/>
            <person name="Thompson J."/>
            <person name="Kelly L."/>
            <person name="Roggensack S."/>
            <person name="Awad L."/>
            <person name="Roache-Johnson K."/>
            <person name="Ding H."/>
            <person name="Giovannoni S.J."/>
            <person name="Moore L.R."/>
            <person name="Chisholm S.W."/>
        </authorList>
    </citation>
    <scope>NUCLEOTIDE SEQUENCE [LARGE SCALE GENOMIC DNA]</scope>
    <source>
        <strain evidence="3">MIT 9201</strain>
    </source>
</reference>
<name>A0A0A1ZYH6_PROMR</name>
<dbReference type="Proteomes" id="UP000030355">
    <property type="component" value="Unassembled WGS sequence"/>
</dbReference>
<dbReference type="InterPro" id="IPR013766">
    <property type="entry name" value="Thioredoxin_domain"/>
</dbReference>
<proteinExistence type="predicted"/>
<dbReference type="InterPro" id="IPR017937">
    <property type="entry name" value="Thioredoxin_CS"/>
</dbReference>
<dbReference type="PROSITE" id="PS00194">
    <property type="entry name" value="THIOREDOXIN_1"/>
    <property type="match status" value="1"/>
</dbReference>
<dbReference type="EMBL" id="JNAL01000018">
    <property type="protein sequence ID" value="KGF94682.1"/>
    <property type="molecule type" value="Genomic_DNA"/>
</dbReference>
<dbReference type="eggNOG" id="COG0526">
    <property type="taxonomic scope" value="Bacteria"/>
</dbReference>
<dbReference type="Pfam" id="PF00085">
    <property type="entry name" value="Thioredoxin"/>
    <property type="match status" value="1"/>
</dbReference>
<gene>
    <name evidence="2" type="ORF">EU95_1899</name>
</gene>
<evidence type="ECO:0000313" key="2">
    <source>
        <dbReference type="EMBL" id="KGF94682.1"/>
    </source>
</evidence>
<evidence type="ECO:0000259" key="1">
    <source>
        <dbReference type="Pfam" id="PF00085"/>
    </source>
</evidence>
<dbReference type="AlphaFoldDB" id="A0A0A1ZYH6"/>
<dbReference type="Gene3D" id="3.40.30.10">
    <property type="entry name" value="Glutaredoxin"/>
    <property type="match status" value="1"/>
</dbReference>
<dbReference type="InterPro" id="IPR036249">
    <property type="entry name" value="Thioredoxin-like_sf"/>
</dbReference>